<dbReference type="OrthoDB" id="9762853at2"/>
<reference evidence="1 2" key="1">
    <citation type="submission" date="2017-07" db="EMBL/GenBank/DDBJ databases">
        <authorList>
            <person name="Sun Z.S."/>
            <person name="Albrecht U."/>
            <person name="Echele G."/>
            <person name="Lee C.C."/>
        </authorList>
    </citation>
    <scope>NUCLEOTIDE SEQUENCE [LARGE SCALE GENOMIC DNA]</scope>
    <source>
        <strain evidence="2">type strain: KCTC 22618</strain>
    </source>
</reference>
<evidence type="ECO:0000313" key="1">
    <source>
        <dbReference type="EMBL" id="SNR16924.1"/>
    </source>
</evidence>
<dbReference type="RefSeq" id="WP_095073814.1">
    <property type="nucleotide sequence ID" value="NZ_LT899436.1"/>
</dbReference>
<evidence type="ECO:0000313" key="2">
    <source>
        <dbReference type="Proteomes" id="UP000215214"/>
    </source>
</evidence>
<dbReference type="Proteomes" id="UP000215214">
    <property type="component" value="Chromosome TJEJU"/>
</dbReference>
<proteinExistence type="predicted"/>
<protein>
    <submittedName>
        <fullName evidence="1">Uncharacterized protein</fullName>
    </submittedName>
</protein>
<name>A0A238UEM3_9FLAO</name>
<dbReference type="KEGG" id="tje:TJEJU_3273"/>
<gene>
    <name evidence="1" type="ORF">TJEJU_3273</name>
</gene>
<dbReference type="EMBL" id="LT899436">
    <property type="protein sequence ID" value="SNR16924.1"/>
    <property type="molecule type" value="Genomic_DNA"/>
</dbReference>
<keyword evidence="2" id="KW-1185">Reference proteome</keyword>
<sequence>MNSIEKFVLLRDGASKYKDNLSSLNTSNLAIDNSTVESLISEAQKIAKELLFFNHENTPVSTWESFLIEDSETYFKASETGKKALRKQWAKQLATYINNPDHFKNDTNTLEKLTQPHTVLFLTFLKLLDHIRNKMNSLTGQHLDFYFKKCLQLVPQKAIPDVVNILVELTENTEALEIEAGTVFLAGEDEDGNELQYKATENTILNQAKVASLQSVFVDKQEITIQKAHMNAVEDPDKGLLKMFELALGVNNPGDELPTFSTIATDWENLCKLVKEGNSLAENYVVSELFLRVEDFIYIIEKHETEKNHTTANWDKTYELLTTAYIDKIKKNRADDLHKIQEESDFNQLTKHIFGFPNSGDKLPLYNGKIVTFSLVYEDLKDAIKSQKAKDYITDELLLTVEDFVFIIETSTEKDPTVEVSKRYYQILEQSERRFRSIIISPPSVEKIKMIYGAEDITKLATSLHNTSEESKQFKIFGSISGTTKEPEIANLGFAISSPLLFLKEGKRKIFLNFQFSEELGDGKQLEKLLKKGFFNIQFSGEETWFQSKRATEYSISYDVKPDAERVLINDFKVVKEDPLIVDFYEPGVVFIKEEENIDKYIVNIRNEIYQILDFPHDSSLAMSVVYIGQLPGEVKEPFMFTKNDLQIGLNLELILSEDEPPVTTNSEATNFVNATTPTLLFLVNQDVVLAYENENGVAIFQELMALTFSDIKLRVSVDGMKNVMIQNDQTTLNNKKTFELFGGLPEVGSNFYFGHEEISQKPIQSLQIETNWGNQPESFTTHYENYWKVSENSLTPSVDQIPITSNSDFKIKLFLHDESSEIPVTDELSLFTADNKIAIQNIPELLKETRPGYVYRFKSSNEFSNSEITDWKRYFRLELDPIDFQHQLYNQLLIQQAFGSKEIQGLVLNPPYLPKLKKISIGYTAETNILTNCKLVSEENKLSHIHPFGYKELTSKEHLSLLPDYQDNGSLLIGLSNIIPSQTVSVLFQMAEGSANPDVERPELKWSYLKEDIWIPLESKAIISDTTNGLLNTGIIRVQLPADATKGNTLLSNELHWLKVSVSIHIDGVSDIIAVKSQVVNAVLSNTVVASSHFQKPLQSESIQETQAFIPEIETISQPFTSSQGRPAEALTDFNYRISKRLRHKNRALTMWDYEHMILDRFPEVYKVKCLPDIKTLGKVNITVVPDIRKSLPFNPFQPKVGADVLERIHQVVEKHAPAYASIHVKNPTYLKVSTRCSVKFCAGYDEIFYQSKLINEIKQFLSPWAYGETEHIRLGGTLDAGKLINFIAERPYVDFVAKLKMFQSVGNQSLVDVTSVNNGENIVIPNEPDMVIVSDEIHVIDIVDGTDYVEGTQRGINYMIVERDFTVAKDLLKTEE</sequence>
<accession>A0A238UEM3</accession>
<organism evidence="1 2">
    <name type="scientific">Tenacibaculum jejuense</name>
    <dbReference type="NCBI Taxonomy" id="584609"/>
    <lineage>
        <taxon>Bacteria</taxon>
        <taxon>Pseudomonadati</taxon>
        <taxon>Bacteroidota</taxon>
        <taxon>Flavobacteriia</taxon>
        <taxon>Flavobacteriales</taxon>
        <taxon>Flavobacteriaceae</taxon>
        <taxon>Tenacibaculum</taxon>
    </lineage>
</organism>